<gene>
    <name evidence="1" type="ORF">SAMN05216406_11413</name>
</gene>
<name>A0A1H2EN66_9PROT</name>
<proteinExistence type="predicted"/>
<dbReference type="EMBL" id="FNLN01000014">
    <property type="protein sequence ID" value="SDT96459.1"/>
    <property type="molecule type" value="Genomic_DNA"/>
</dbReference>
<dbReference type="AlphaFoldDB" id="A0A1H2EN66"/>
<evidence type="ECO:0000313" key="2">
    <source>
        <dbReference type="Proteomes" id="UP000182882"/>
    </source>
</evidence>
<reference evidence="2" key="1">
    <citation type="submission" date="2016-10" db="EMBL/GenBank/DDBJ databases">
        <authorList>
            <person name="Varghese N."/>
            <person name="Submissions S."/>
        </authorList>
    </citation>
    <scope>NUCLEOTIDE SEQUENCE [LARGE SCALE GENOMIC DNA]</scope>
    <source>
        <strain evidence="2">Nm10</strain>
    </source>
</reference>
<keyword evidence="2" id="KW-1185">Reference proteome</keyword>
<dbReference type="Proteomes" id="UP000182882">
    <property type="component" value="Unassembled WGS sequence"/>
</dbReference>
<dbReference type="KEGG" id="nur:ATY38_12275"/>
<evidence type="ECO:0000313" key="1">
    <source>
        <dbReference type="EMBL" id="SDT96459.1"/>
    </source>
</evidence>
<dbReference type="RefSeq" id="WP_062559562.1">
    <property type="nucleotide sequence ID" value="NZ_CP013341.1"/>
</dbReference>
<organism evidence="1 2">
    <name type="scientific">Nitrosomonas ureae</name>
    <dbReference type="NCBI Taxonomy" id="44577"/>
    <lineage>
        <taxon>Bacteria</taxon>
        <taxon>Pseudomonadati</taxon>
        <taxon>Pseudomonadota</taxon>
        <taxon>Betaproteobacteria</taxon>
        <taxon>Nitrosomonadales</taxon>
        <taxon>Nitrosomonadaceae</taxon>
        <taxon>Nitrosomonas</taxon>
    </lineage>
</organism>
<protein>
    <submittedName>
        <fullName evidence="1">Uncharacterized protein</fullName>
    </submittedName>
</protein>
<sequence>MSNLRILYKNIFDDHSGAAMSVPGSVIGHQLSNLKDDQKAKTWRSVDLSSPKMIITWASAQEISGVALAFTNLIAGSTFQITLYDDPAAGTLLHDTGAIPVTYNYDPPVGFDSIGSASFAYGGGAHVSAFFNSVSGVERMEIELTSAGNPDGYIEISRIIAGKFWEPNENADYGAKTDFIDTTTGMRTSAGDLITDRGTITRAMEFSMQAMDAQDKAALNNLFRSIGKSQPLFISLVPGNGPITEEQLSQQIYGKLDQDLSVTLPFFQRYSASKRIVEV</sequence>
<accession>A0A1H2EN66</accession>